<keyword evidence="17" id="KW-1208">Phospholipid metabolism</keyword>
<dbReference type="InterPro" id="IPR000374">
    <property type="entry name" value="PC_trans"/>
</dbReference>
<evidence type="ECO:0000256" key="17">
    <source>
        <dbReference type="ARBA" id="ARBA00023264"/>
    </source>
</evidence>
<evidence type="ECO:0000256" key="9">
    <source>
        <dbReference type="ARBA" id="ARBA00022516"/>
    </source>
</evidence>
<keyword evidence="15 19" id="KW-0472">Membrane</keyword>
<evidence type="ECO:0000256" key="10">
    <source>
        <dbReference type="ARBA" id="ARBA00022679"/>
    </source>
</evidence>
<feature type="transmembrane region" description="Helical" evidence="19">
    <location>
        <begin position="64"/>
        <end position="81"/>
    </location>
</feature>
<dbReference type="PANTHER" id="PTHR46382:SF1">
    <property type="entry name" value="PHOSPHATIDATE CYTIDYLYLTRANSFERASE"/>
    <property type="match status" value="1"/>
</dbReference>
<evidence type="ECO:0000256" key="18">
    <source>
        <dbReference type="RuleBase" id="RU003938"/>
    </source>
</evidence>
<feature type="transmembrane region" description="Helical" evidence="19">
    <location>
        <begin position="133"/>
        <end position="153"/>
    </location>
</feature>
<evidence type="ECO:0000256" key="7">
    <source>
        <dbReference type="ARBA" id="ARBA00019373"/>
    </source>
</evidence>
<evidence type="ECO:0000313" key="20">
    <source>
        <dbReference type="EMBL" id="SFS09670.1"/>
    </source>
</evidence>
<dbReference type="OrthoDB" id="9799199at2"/>
<dbReference type="EC" id="2.7.7.41" evidence="6 18"/>
<dbReference type="GO" id="GO:0016024">
    <property type="term" value="P:CDP-diacylglycerol biosynthetic process"/>
    <property type="evidence" value="ECO:0007669"/>
    <property type="project" value="UniProtKB-UniPathway"/>
</dbReference>
<reference evidence="20 21" key="1">
    <citation type="submission" date="2016-10" db="EMBL/GenBank/DDBJ databases">
        <authorList>
            <person name="de Groot N.N."/>
        </authorList>
    </citation>
    <scope>NUCLEOTIDE SEQUENCE [LARGE SCALE GENOMIC DNA]</scope>
    <source>
        <strain evidence="20 21">DSM 29433</strain>
    </source>
</reference>
<evidence type="ECO:0000256" key="8">
    <source>
        <dbReference type="ARBA" id="ARBA00022475"/>
    </source>
</evidence>
<dbReference type="Pfam" id="PF01148">
    <property type="entry name" value="CTP_transf_1"/>
    <property type="match status" value="1"/>
</dbReference>
<feature type="transmembrane region" description="Helical" evidence="19">
    <location>
        <begin position="174"/>
        <end position="192"/>
    </location>
</feature>
<comment type="pathway">
    <text evidence="4">Lipid metabolism.</text>
</comment>
<evidence type="ECO:0000256" key="13">
    <source>
        <dbReference type="ARBA" id="ARBA00022989"/>
    </source>
</evidence>
<proteinExistence type="inferred from homology"/>
<accession>A0A1I6M1T5</accession>
<name>A0A1I6M1T5_9RHOB</name>
<dbReference type="PANTHER" id="PTHR46382">
    <property type="entry name" value="PHOSPHATIDATE CYTIDYLYLTRANSFERASE"/>
    <property type="match status" value="1"/>
</dbReference>
<keyword evidence="14" id="KW-0443">Lipid metabolism</keyword>
<comment type="catalytic activity">
    <reaction evidence="1 18">
        <text>a 1,2-diacyl-sn-glycero-3-phosphate + CTP + H(+) = a CDP-1,2-diacyl-sn-glycerol + diphosphate</text>
        <dbReference type="Rhea" id="RHEA:16229"/>
        <dbReference type="ChEBI" id="CHEBI:15378"/>
        <dbReference type="ChEBI" id="CHEBI:33019"/>
        <dbReference type="ChEBI" id="CHEBI:37563"/>
        <dbReference type="ChEBI" id="CHEBI:58332"/>
        <dbReference type="ChEBI" id="CHEBI:58608"/>
        <dbReference type="EC" id="2.7.7.41"/>
    </reaction>
</comment>
<protein>
    <recommendedName>
        <fullName evidence="7 18">Phosphatidate cytidylyltransferase</fullName>
        <ecNumber evidence="6 18">2.7.7.41</ecNumber>
    </recommendedName>
</protein>
<feature type="transmembrane region" description="Helical" evidence="19">
    <location>
        <begin position="20"/>
        <end position="52"/>
    </location>
</feature>
<sequence>MTTPPPIPAKWDDLTVRLTSSAAMVVVGAAGVIMGGIWFQMLVVFVTAVMVWELWMMIRPKEPTKGMLLAALVASIMSGQLVENSPWGMLLFLIVPVIGVTQLNTEKKTFFIFALGIQVAGWGLVHFREDFGFFWLLWLMSVVIVTDIFGYFAGKAFGGPKFWPAISPKKTWSGTVAGWIGAAIVGFLFTIFTNAGLWVILISVILSFAGQMGDIAESSLKRRMGVKDSSTLIPGHGGLFDRFDALLGASLFLIVVADVFDVPGVVF</sequence>
<dbReference type="STRING" id="1123755.SAMN05444714_1143"/>
<dbReference type="AlphaFoldDB" id="A0A1I6M1T5"/>
<gene>
    <name evidence="20" type="ORF">SAMN05444714_1143</name>
</gene>
<dbReference type="GO" id="GO:0004605">
    <property type="term" value="F:phosphatidate cytidylyltransferase activity"/>
    <property type="evidence" value="ECO:0007669"/>
    <property type="project" value="UniProtKB-EC"/>
</dbReference>
<keyword evidence="16" id="KW-0594">Phospholipid biosynthesis</keyword>
<evidence type="ECO:0000256" key="6">
    <source>
        <dbReference type="ARBA" id="ARBA00012487"/>
    </source>
</evidence>
<dbReference type="Proteomes" id="UP000198926">
    <property type="component" value="Unassembled WGS sequence"/>
</dbReference>
<comment type="pathway">
    <text evidence="3 18">Phospholipid metabolism; CDP-diacylglycerol biosynthesis; CDP-diacylglycerol from sn-glycerol 3-phosphate: step 3/3.</text>
</comment>
<evidence type="ECO:0000256" key="11">
    <source>
        <dbReference type="ARBA" id="ARBA00022692"/>
    </source>
</evidence>
<evidence type="ECO:0000256" key="15">
    <source>
        <dbReference type="ARBA" id="ARBA00023136"/>
    </source>
</evidence>
<comment type="similarity">
    <text evidence="5 18">Belongs to the CDS family.</text>
</comment>
<evidence type="ECO:0000256" key="2">
    <source>
        <dbReference type="ARBA" id="ARBA00004651"/>
    </source>
</evidence>
<keyword evidence="12 18" id="KW-0548">Nucleotidyltransferase</keyword>
<evidence type="ECO:0000256" key="4">
    <source>
        <dbReference type="ARBA" id="ARBA00005189"/>
    </source>
</evidence>
<dbReference type="GO" id="GO:0005886">
    <property type="term" value="C:plasma membrane"/>
    <property type="evidence" value="ECO:0007669"/>
    <property type="project" value="UniProtKB-SubCell"/>
</dbReference>
<keyword evidence="9" id="KW-0444">Lipid biosynthesis</keyword>
<evidence type="ECO:0000256" key="3">
    <source>
        <dbReference type="ARBA" id="ARBA00005119"/>
    </source>
</evidence>
<evidence type="ECO:0000313" key="21">
    <source>
        <dbReference type="Proteomes" id="UP000198926"/>
    </source>
</evidence>
<comment type="subcellular location">
    <subcellularLocation>
        <location evidence="2">Cell membrane</location>
        <topology evidence="2">Multi-pass membrane protein</topology>
    </subcellularLocation>
</comment>
<keyword evidence="11 18" id="KW-0812">Transmembrane</keyword>
<keyword evidence="10 18" id="KW-0808">Transferase</keyword>
<evidence type="ECO:0000256" key="19">
    <source>
        <dbReference type="SAM" id="Phobius"/>
    </source>
</evidence>
<keyword evidence="21" id="KW-1185">Reference proteome</keyword>
<feature type="transmembrane region" description="Helical" evidence="19">
    <location>
        <begin position="110"/>
        <end position="127"/>
    </location>
</feature>
<dbReference type="RefSeq" id="WP_090205053.1">
    <property type="nucleotide sequence ID" value="NZ_FOZM01000001.1"/>
</dbReference>
<evidence type="ECO:0000256" key="5">
    <source>
        <dbReference type="ARBA" id="ARBA00010185"/>
    </source>
</evidence>
<dbReference type="PROSITE" id="PS01315">
    <property type="entry name" value="CDS"/>
    <property type="match status" value="1"/>
</dbReference>
<evidence type="ECO:0000256" key="14">
    <source>
        <dbReference type="ARBA" id="ARBA00023098"/>
    </source>
</evidence>
<dbReference type="UniPathway" id="UPA00557">
    <property type="reaction ID" value="UER00614"/>
</dbReference>
<evidence type="ECO:0000256" key="12">
    <source>
        <dbReference type="ARBA" id="ARBA00022695"/>
    </source>
</evidence>
<evidence type="ECO:0000256" key="16">
    <source>
        <dbReference type="ARBA" id="ARBA00023209"/>
    </source>
</evidence>
<keyword evidence="13 19" id="KW-1133">Transmembrane helix</keyword>
<dbReference type="EMBL" id="FOZM01000001">
    <property type="protein sequence ID" value="SFS09670.1"/>
    <property type="molecule type" value="Genomic_DNA"/>
</dbReference>
<evidence type="ECO:0000256" key="1">
    <source>
        <dbReference type="ARBA" id="ARBA00001698"/>
    </source>
</evidence>
<keyword evidence="8" id="KW-1003">Cell membrane</keyword>
<organism evidence="20 21">
    <name type="scientific">Yoonia litorea</name>
    <dbReference type="NCBI Taxonomy" id="1123755"/>
    <lineage>
        <taxon>Bacteria</taxon>
        <taxon>Pseudomonadati</taxon>
        <taxon>Pseudomonadota</taxon>
        <taxon>Alphaproteobacteria</taxon>
        <taxon>Rhodobacterales</taxon>
        <taxon>Paracoccaceae</taxon>
        <taxon>Yoonia</taxon>
    </lineage>
</organism>